<gene>
    <name evidence="3" type="ORF">GF867_13620</name>
</gene>
<dbReference type="AlphaFoldDB" id="A0A844CDV6"/>
<protein>
    <submittedName>
        <fullName evidence="3">IS21 family transposase</fullName>
    </submittedName>
</protein>
<dbReference type="GO" id="GO:0003676">
    <property type="term" value="F:nucleic acid binding"/>
    <property type="evidence" value="ECO:0007669"/>
    <property type="project" value="InterPro"/>
</dbReference>
<organism evidence="3 4">
    <name type="scientific">Fundicoccus ignavus</name>
    <dbReference type="NCBI Taxonomy" id="2664442"/>
    <lineage>
        <taxon>Bacteria</taxon>
        <taxon>Bacillati</taxon>
        <taxon>Bacillota</taxon>
        <taxon>Bacilli</taxon>
        <taxon>Lactobacillales</taxon>
        <taxon>Aerococcaceae</taxon>
        <taxon>Fundicoccus</taxon>
    </lineage>
</organism>
<comment type="caution">
    <text evidence="3">The sequence shown here is derived from an EMBL/GenBank/DDBJ whole genome shotgun (WGS) entry which is preliminary data.</text>
</comment>
<proteinExistence type="inferred from homology"/>
<dbReference type="Pfam" id="PF22483">
    <property type="entry name" value="Mu-transpos_C_2"/>
    <property type="match status" value="1"/>
</dbReference>
<comment type="similarity">
    <text evidence="1">Belongs to the transposase IS21/IS408/IS1162 family.</text>
</comment>
<dbReference type="PANTHER" id="PTHR35004:SF8">
    <property type="entry name" value="TRANSPOSASE RV3428C-RELATED"/>
    <property type="match status" value="1"/>
</dbReference>
<dbReference type="SUPFAM" id="SSF53098">
    <property type="entry name" value="Ribonuclease H-like"/>
    <property type="match status" value="1"/>
</dbReference>
<dbReference type="NCBIfam" id="NF033546">
    <property type="entry name" value="transpos_IS21"/>
    <property type="match status" value="1"/>
</dbReference>
<accession>A0A844CDV6</accession>
<dbReference type="InterPro" id="IPR036397">
    <property type="entry name" value="RNaseH_sf"/>
</dbReference>
<reference evidence="3 4" key="1">
    <citation type="submission" date="2019-11" db="EMBL/GenBank/DDBJ databases">
        <title>Characterisation of Fundicoccus ignavus gen. nov. sp. nov., a novel genus of the family Aerococcaceae from bulk tank milk.</title>
        <authorList>
            <person name="Siebert A."/>
            <person name="Huptas C."/>
            <person name="Wenning M."/>
            <person name="Scherer S."/>
            <person name="Doll E.V."/>
        </authorList>
    </citation>
    <scope>NUCLEOTIDE SEQUENCE [LARGE SCALE GENOMIC DNA]</scope>
    <source>
        <strain evidence="3 4">DSM 109652</strain>
    </source>
</reference>
<dbReference type="PROSITE" id="PS50994">
    <property type="entry name" value="INTEGRASE"/>
    <property type="match status" value="1"/>
</dbReference>
<dbReference type="InterPro" id="IPR054353">
    <property type="entry name" value="IstA-like_C"/>
</dbReference>
<dbReference type="GO" id="GO:0015074">
    <property type="term" value="P:DNA integration"/>
    <property type="evidence" value="ECO:0007669"/>
    <property type="project" value="InterPro"/>
</dbReference>
<dbReference type="EMBL" id="WJQT01000045">
    <property type="protein sequence ID" value="MRJ48577.1"/>
    <property type="molecule type" value="Genomic_DNA"/>
</dbReference>
<dbReference type="InterPro" id="IPR001584">
    <property type="entry name" value="Integrase_cat-core"/>
</dbReference>
<sequence>MARKIPVKLVMKYRDQGLSRNMIAKTQKVGKSSVSEVFKRAEELQLCYQDIESLTDIEAYRRFFPERYQSEILYDAPNYDDIHKELQRVGVTLKILWQEYVDRCRTKESIAVGYSKFCNDYQKHIAKYRLTNHLTHKPGVTVQVDWGGSTMQLVDLNTGEVIPVYLFVGTLPYSQYTYVEATLDMKSHTWLKCHVNLFEFLGGTPIRLVCDNLKVGVVSHPKEGDIVLNAHYEALANHYVMAIMPAQVRKPKQKAAVEGAVGKIATALIASLRHETFSSFALLKEAIREKLLIYNARPFQKREGSRQLVFEETERDKLRPLPSVPYEIADWVYGRKVKYDCHVTFQKNNYSCPYQYLKKTVDLKVTSHLVEIFYQHERIATHKRFPVYQEYAFSTLPEHLPDQFNQPEWNDQRLLRWAEKIGPFTCKVITRIFESVQIKEQGYQSALSVLNLSKKYSDNHLNKACQIALERVHSPRYRQLNAILTNPVNKSLFNSMELEAPVTRMGYVRGSDYYGGKQHD</sequence>
<dbReference type="InterPro" id="IPR012337">
    <property type="entry name" value="RNaseH-like_sf"/>
</dbReference>
<dbReference type="Gene3D" id="3.30.420.10">
    <property type="entry name" value="Ribonuclease H-like superfamily/Ribonuclease H"/>
    <property type="match status" value="1"/>
</dbReference>
<evidence type="ECO:0000313" key="3">
    <source>
        <dbReference type="EMBL" id="MRJ48577.1"/>
    </source>
</evidence>
<dbReference type="Proteomes" id="UP000440066">
    <property type="component" value="Unassembled WGS sequence"/>
</dbReference>
<evidence type="ECO:0000313" key="4">
    <source>
        <dbReference type="Proteomes" id="UP000440066"/>
    </source>
</evidence>
<evidence type="ECO:0000259" key="2">
    <source>
        <dbReference type="PROSITE" id="PS50994"/>
    </source>
</evidence>
<name>A0A844CDV6_9LACT</name>
<feature type="domain" description="Integrase catalytic" evidence="2">
    <location>
        <begin position="134"/>
        <end position="315"/>
    </location>
</feature>
<evidence type="ECO:0000256" key="1">
    <source>
        <dbReference type="ARBA" id="ARBA00009277"/>
    </source>
</evidence>
<dbReference type="RefSeq" id="WP_153833617.1">
    <property type="nucleotide sequence ID" value="NZ_WJQT01000045.1"/>
</dbReference>
<dbReference type="PANTHER" id="PTHR35004">
    <property type="entry name" value="TRANSPOSASE RV3428C-RELATED"/>
    <property type="match status" value="1"/>
</dbReference>